<dbReference type="InterPro" id="IPR015915">
    <property type="entry name" value="Kelch-typ_b-propeller"/>
</dbReference>
<dbReference type="PANTHER" id="PTHR23244">
    <property type="entry name" value="KELCH REPEAT DOMAIN"/>
    <property type="match status" value="1"/>
</dbReference>
<evidence type="ECO:0000313" key="3">
    <source>
        <dbReference type="Proteomes" id="UP001141327"/>
    </source>
</evidence>
<dbReference type="Proteomes" id="UP001141327">
    <property type="component" value="Unassembled WGS sequence"/>
</dbReference>
<sequence>MLEAPPTEPDDLWYQVVDTGLWLNSPSIHLPEPRAFAQAIVWQGKIYIIGGYAANNKTAPAAFLALLADGFIPPTSLLLWTPSGSPTLGSRGLFNRSGSRRGLDHWGSYTTNTWIYRLSLSEMVWLEPHRPEGMGILAVSHDALARLVRAICPPYYLLIETRWQPWIPSSISDIPAHRYGAVMFFFGDSVAVFGGQTDNGTTNSLVVRFGVDLNRGLTEETQELESAPPPSVFQHCLAAPLEEERFIVGGCSLPIEDDLDKAECPNSTLYVLSACPAGTRFTNKRCEPCPECAGKCDLGWYSEKPAVNELSCRPSCPCPAGTYSQNGAPSRDACLSCDGALCRLGANSLEMNLTVCFCQAASIPALDDVTGGRIKNFIYYAMGGLVGLVALISLILVLLGIHKSRVARGLHRIDLWPAFVGRVEQFGLPIRNSSALGGPDRHPLLFVVVIGFLARNILDVIPQFNTKRVVLGRGPPAAAQDSPAPRNYTACSLCGTSWHVIVQNVEWCAIVDALFGGLRVDCLAGAPRALRHRAHLEHGQLQPGHIHPTARWVLPDEHEPGVQLLADATITVNVSSATEQVYNGGWWWEIHVDGIDNIHNVTFQNRTLPKCVSGFTSTALKLAMTFTNYTLSYDQWHQRNFQYWNFVQVRKPEVSYPSPRNSVPLFFGPFFKLSTRVKFRDLRFFIRHPKREQSVWISAPTSPLGETRNGSAVDEGNFYSQLNQLSFVLTTFGSYYGQAC</sequence>
<dbReference type="SUPFAM" id="SSF117281">
    <property type="entry name" value="Kelch motif"/>
    <property type="match status" value="1"/>
</dbReference>
<keyword evidence="3" id="KW-1185">Reference proteome</keyword>
<keyword evidence="1" id="KW-1133">Transmembrane helix</keyword>
<name>A0ABQ8U8T9_9EUKA</name>
<reference evidence="2" key="1">
    <citation type="journal article" date="2022" name="bioRxiv">
        <title>Genomics of Preaxostyla Flagellates Illuminates Evolutionary Transitions and the Path Towards Mitochondrial Loss.</title>
        <authorList>
            <person name="Novak L.V.F."/>
            <person name="Treitli S.C."/>
            <person name="Pyrih J."/>
            <person name="Halakuc P."/>
            <person name="Pipaliya S.V."/>
            <person name="Vacek V."/>
            <person name="Brzon O."/>
            <person name="Soukal P."/>
            <person name="Eme L."/>
            <person name="Dacks J.B."/>
            <person name="Karnkowska A."/>
            <person name="Elias M."/>
            <person name="Hampl V."/>
        </authorList>
    </citation>
    <scope>NUCLEOTIDE SEQUENCE</scope>
    <source>
        <strain evidence="2">RCP-MX</strain>
    </source>
</reference>
<feature type="transmembrane region" description="Helical" evidence="1">
    <location>
        <begin position="377"/>
        <end position="401"/>
    </location>
</feature>
<organism evidence="2 3">
    <name type="scientific">Paratrimastix pyriformis</name>
    <dbReference type="NCBI Taxonomy" id="342808"/>
    <lineage>
        <taxon>Eukaryota</taxon>
        <taxon>Metamonada</taxon>
        <taxon>Preaxostyla</taxon>
        <taxon>Paratrimastigidae</taxon>
        <taxon>Paratrimastix</taxon>
    </lineage>
</organism>
<gene>
    <name evidence="2" type="ORF">PAPYR_9216</name>
</gene>
<evidence type="ECO:0008006" key="4">
    <source>
        <dbReference type="Google" id="ProtNLM"/>
    </source>
</evidence>
<keyword evidence="1" id="KW-0812">Transmembrane</keyword>
<comment type="caution">
    <text evidence="2">The sequence shown here is derived from an EMBL/GenBank/DDBJ whole genome shotgun (WGS) entry which is preliminary data.</text>
</comment>
<protein>
    <recommendedName>
        <fullName evidence="4">Tyrosine-protein kinase ephrin type A/B receptor-like domain-containing protein</fullName>
    </recommendedName>
</protein>
<dbReference type="Gene3D" id="2.120.10.80">
    <property type="entry name" value="Kelch-type beta propeller"/>
    <property type="match status" value="1"/>
</dbReference>
<evidence type="ECO:0000256" key="1">
    <source>
        <dbReference type="SAM" id="Phobius"/>
    </source>
</evidence>
<proteinExistence type="predicted"/>
<accession>A0ABQ8U8T9</accession>
<keyword evidence="1" id="KW-0472">Membrane</keyword>
<evidence type="ECO:0000313" key="2">
    <source>
        <dbReference type="EMBL" id="KAJ4455724.1"/>
    </source>
</evidence>
<dbReference type="PANTHER" id="PTHR23244:SF498">
    <property type="entry name" value="C2 DOMAIN-CONTAINING PROTEIN"/>
    <property type="match status" value="1"/>
</dbReference>
<dbReference type="EMBL" id="JAPMOS010000094">
    <property type="protein sequence ID" value="KAJ4455724.1"/>
    <property type="molecule type" value="Genomic_DNA"/>
</dbReference>